<evidence type="ECO:0008006" key="5">
    <source>
        <dbReference type="Google" id="ProtNLM"/>
    </source>
</evidence>
<keyword evidence="2" id="KW-0812">Transmembrane</keyword>
<proteinExistence type="predicted"/>
<evidence type="ECO:0000256" key="1">
    <source>
        <dbReference type="SAM" id="MobiDB-lite"/>
    </source>
</evidence>
<name>A0ABQ6MVS8_9STRA</name>
<accession>A0ABQ6MVS8</accession>
<feature type="region of interest" description="Disordered" evidence="1">
    <location>
        <begin position="67"/>
        <end position="112"/>
    </location>
</feature>
<organism evidence="3 4">
    <name type="scientific">Tetraparma gracilis</name>
    <dbReference type="NCBI Taxonomy" id="2962635"/>
    <lineage>
        <taxon>Eukaryota</taxon>
        <taxon>Sar</taxon>
        <taxon>Stramenopiles</taxon>
        <taxon>Ochrophyta</taxon>
        <taxon>Bolidophyceae</taxon>
        <taxon>Parmales</taxon>
        <taxon>Triparmaceae</taxon>
        <taxon>Tetraparma</taxon>
    </lineage>
</organism>
<protein>
    <recommendedName>
        <fullName evidence="5">Transmembrane protein</fullName>
    </recommendedName>
</protein>
<reference evidence="3 4" key="1">
    <citation type="journal article" date="2023" name="Commun. Biol.">
        <title>Genome analysis of Parmales, the sister group of diatoms, reveals the evolutionary specialization of diatoms from phago-mixotrophs to photoautotrophs.</title>
        <authorList>
            <person name="Ban H."/>
            <person name="Sato S."/>
            <person name="Yoshikawa S."/>
            <person name="Yamada K."/>
            <person name="Nakamura Y."/>
            <person name="Ichinomiya M."/>
            <person name="Sato N."/>
            <person name="Blanc-Mathieu R."/>
            <person name="Endo H."/>
            <person name="Kuwata A."/>
            <person name="Ogata H."/>
        </authorList>
    </citation>
    <scope>NUCLEOTIDE SEQUENCE [LARGE SCALE GENOMIC DNA]</scope>
</reference>
<evidence type="ECO:0000313" key="4">
    <source>
        <dbReference type="Proteomes" id="UP001165060"/>
    </source>
</evidence>
<evidence type="ECO:0000313" key="3">
    <source>
        <dbReference type="EMBL" id="GMI33547.1"/>
    </source>
</evidence>
<feature type="transmembrane region" description="Helical" evidence="2">
    <location>
        <begin position="38"/>
        <end position="58"/>
    </location>
</feature>
<evidence type="ECO:0000256" key="2">
    <source>
        <dbReference type="SAM" id="Phobius"/>
    </source>
</evidence>
<dbReference type="Proteomes" id="UP001165060">
    <property type="component" value="Unassembled WGS sequence"/>
</dbReference>
<keyword evidence="2" id="KW-1133">Transmembrane helix</keyword>
<keyword evidence="2" id="KW-0472">Membrane</keyword>
<gene>
    <name evidence="3" type="ORF">TeGR_g12125</name>
</gene>
<comment type="caution">
    <text evidence="3">The sequence shown here is derived from an EMBL/GenBank/DDBJ whole genome shotgun (WGS) entry which is preliminary data.</text>
</comment>
<dbReference type="EMBL" id="BRYB01000591">
    <property type="protein sequence ID" value="GMI33547.1"/>
    <property type="molecule type" value="Genomic_DNA"/>
</dbReference>
<sequence>MPPARLLSARVHASRPNFFAQGGPLLSRKIYGASGQSALQLGAAVGIFLAFVALPSLASYARLQQKRKHGESAASRGRLQESVAERQTQLAAVRRDTPKPAPAWFTSFARSR</sequence>
<keyword evidence="4" id="KW-1185">Reference proteome</keyword>